<keyword evidence="6 13" id="KW-1133">Transmembrane helix</keyword>
<keyword evidence="4" id="KW-1003">Cell membrane</keyword>
<keyword evidence="18" id="KW-1185">Reference proteome</keyword>
<comment type="subcellular location">
    <subcellularLocation>
        <location evidence="1">Cell membrane</location>
        <topology evidence="1">Multi-pass membrane protein</topology>
    </subcellularLocation>
</comment>
<dbReference type="AlphaFoldDB" id="A0A067R1C1"/>
<evidence type="ECO:0000256" key="4">
    <source>
        <dbReference type="ARBA" id="ARBA00022475"/>
    </source>
</evidence>
<reference evidence="17 18" key="1">
    <citation type="journal article" date="2014" name="Nat. Commun.">
        <title>Molecular traces of alternative social organization in a termite genome.</title>
        <authorList>
            <person name="Terrapon N."/>
            <person name="Li C."/>
            <person name="Robertson H.M."/>
            <person name="Ji L."/>
            <person name="Meng X."/>
            <person name="Booth W."/>
            <person name="Chen Z."/>
            <person name="Childers C.P."/>
            <person name="Glastad K.M."/>
            <person name="Gokhale K."/>
            <person name="Gowin J."/>
            <person name="Gronenberg W."/>
            <person name="Hermansen R.A."/>
            <person name="Hu H."/>
            <person name="Hunt B.G."/>
            <person name="Huylmans A.K."/>
            <person name="Khalil S.M."/>
            <person name="Mitchell R.D."/>
            <person name="Munoz-Torres M.C."/>
            <person name="Mustard J.A."/>
            <person name="Pan H."/>
            <person name="Reese J.T."/>
            <person name="Scharf M.E."/>
            <person name="Sun F."/>
            <person name="Vogel H."/>
            <person name="Xiao J."/>
            <person name="Yang W."/>
            <person name="Yang Z."/>
            <person name="Yang Z."/>
            <person name="Zhou J."/>
            <person name="Zhu J."/>
            <person name="Brent C.S."/>
            <person name="Elsik C.G."/>
            <person name="Goodisman M.A."/>
            <person name="Liberles D.A."/>
            <person name="Roe R.M."/>
            <person name="Vargo E.L."/>
            <person name="Vilcinskas A."/>
            <person name="Wang J."/>
            <person name="Bornberg-Bauer E."/>
            <person name="Korb J."/>
            <person name="Zhang G."/>
            <person name="Liebig J."/>
        </authorList>
    </citation>
    <scope>NUCLEOTIDE SEQUENCE [LARGE SCALE GENOMIC DNA]</scope>
    <source>
        <tissue evidence="17">Whole organism</tissue>
    </source>
</reference>
<keyword evidence="14" id="KW-0732">Signal</keyword>
<evidence type="ECO:0000256" key="1">
    <source>
        <dbReference type="ARBA" id="ARBA00004651"/>
    </source>
</evidence>
<comment type="similarity">
    <text evidence="2">Belongs to the glutamate-gated ion channel (TC 1.A.10.1) family.</text>
</comment>
<dbReference type="Pfam" id="PF00060">
    <property type="entry name" value="Lig_chan"/>
    <property type="match status" value="1"/>
</dbReference>
<feature type="transmembrane region" description="Helical" evidence="13">
    <location>
        <begin position="400"/>
        <end position="420"/>
    </location>
</feature>
<dbReference type="GO" id="GO:0050906">
    <property type="term" value="P:detection of stimulus involved in sensory perception"/>
    <property type="evidence" value="ECO:0007669"/>
    <property type="project" value="UniProtKB-ARBA"/>
</dbReference>
<evidence type="ECO:0000259" key="15">
    <source>
        <dbReference type="Pfam" id="PF00060"/>
    </source>
</evidence>
<gene>
    <name evidence="17" type="ORF">L798_14015</name>
</gene>
<feature type="transmembrane region" description="Helical" evidence="13">
    <location>
        <begin position="331"/>
        <end position="352"/>
    </location>
</feature>
<protein>
    <recommendedName>
        <fullName evidence="19">Ionotropic glutamate receptor C-terminal domain-containing protein</fullName>
    </recommendedName>
</protein>
<keyword evidence="7" id="KW-0406">Ion transport</keyword>
<dbReference type="Proteomes" id="UP000027135">
    <property type="component" value="Unassembled WGS sequence"/>
</dbReference>
<dbReference type="PANTHER" id="PTHR42643">
    <property type="entry name" value="IONOTROPIC RECEPTOR 20A-RELATED"/>
    <property type="match status" value="1"/>
</dbReference>
<evidence type="ECO:0000256" key="3">
    <source>
        <dbReference type="ARBA" id="ARBA00022448"/>
    </source>
</evidence>
<name>A0A067R1C1_ZOONE</name>
<feature type="domain" description="Ionotropic glutamate receptor L-glutamate and glycine-binding" evidence="16">
    <location>
        <begin position="232"/>
        <end position="314"/>
    </location>
</feature>
<evidence type="ECO:0000256" key="12">
    <source>
        <dbReference type="ARBA" id="ARBA00023303"/>
    </source>
</evidence>
<organism evidence="17 18">
    <name type="scientific">Zootermopsis nevadensis</name>
    <name type="common">Dampwood termite</name>
    <dbReference type="NCBI Taxonomy" id="136037"/>
    <lineage>
        <taxon>Eukaryota</taxon>
        <taxon>Metazoa</taxon>
        <taxon>Ecdysozoa</taxon>
        <taxon>Arthropoda</taxon>
        <taxon>Hexapoda</taxon>
        <taxon>Insecta</taxon>
        <taxon>Pterygota</taxon>
        <taxon>Neoptera</taxon>
        <taxon>Polyneoptera</taxon>
        <taxon>Dictyoptera</taxon>
        <taxon>Blattodea</taxon>
        <taxon>Blattoidea</taxon>
        <taxon>Termitoidae</taxon>
        <taxon>Termopsidae</taxon>
        <taxon>Zootermopsis</taxon>
    </lineage>
</organism>
<dbReference type="GO" id="GO:0005886">
    <property type="term" value="C:plasma membrane"/>
    <property type="evidence" value="ECO:0007669"/>
    <property type="project" value="UniProtKB-SubCell"/>
</dbReference>
<keyword evidence="12" id="KW-0407">Ion channel</keyword>
<dbReference type="eggNOG" id="KOG1052">
    <property type="taxonomic scope" value="Eukaryota"/>
</dbReference>
<evidence type="ECO:0000256" key="2">
    <source>
        <dbReference type="ARBA" id="ARBA00008685"/>
    </source>
</evidence>
<dbReference type="InterPro" id="IPR019594">
    <property type="entry name" value="Glu/Gly-bd"/>
</dbReference>
<evidence type="ECO:0000313" key="17">
    <source>
        <dbReference type="EMBL" id="KDR11383.1"/>
    </source>
</evidence>
<dbReference type="InterPro" id="IPR052192">
    <property type="entry name" value="Insect_Ionotropic_Sensory_Rcpt"/>
</dbReference>
<evidence type="ECO:0000256" key="14">
    <source>
        <dbReference type="SAM" id="SignalP"/>
    </source>
</evidence>
<proteinExistence type="inferred from homology"/>
<evidence type="ECO:0000256" key="8">
    <source>
        <dbReference type="ARBA" id="ARBA00023136"/>
    </source>
</evidence>
<dbReference type="Pfam" id="PF10613">
    <property type="entry name" value="Lig_chan-Glu_bd"/>
    <property type="match status" value="1"/>
</dbReference>
<accession>A0A067R1C1</accession>
<evidence type="ECO:0000256" key="5">
    <source>
        <dbReference type="ARBA" id="ARBA00022692"/>
    </source>
</evidence>
<dbReference type="InterPro" id="IPR001320">
    <property type="entry name" value="Iontro_rcpt_C"/>
</dbReference>
<evidence type="ECO:0000256" key="9">
    <source>
        <dbReference type="ARBA" id="ARBA00023170"/>
    </source>
</evidence>
<sequence length="620" mass="70319">MNIVFVMCFIQMGASQFPLDSVVSVTIGVMDRYHSSCVYLFHAARIQDNLKTHSLLVLKKLLKAENISVGSVSMATNPDALDGMSCQGNRPLFVLASSCETTRSYLNQVSVTPLISRGIWLMFFSASSIEEYFTDVKVPYDCEFLVGQSLSRKGIEDFTISLKKIYQDHPSRTSKTHSVANWTSSDGLIWPPKPLLNRRENLHDLVIRVGVPGEVRSDINSKCRRHTTFCRTSYEIWNTLQDKINFKSDYRSGPRRNFSYENENGSWNGVVGMLALDEADVAIGKFAMTSRRLSVVSYLSVIFPAKISTFIKKQRSNSSWKNILAPFSPEFWWVLLASLPVFTVSLSAVWYINLSFGMQEGKEMYDIHNSWIYIFGSFCQQGHDIATSLWSCRLLYLTSYLTYVILFTAYSAIFISMLAVHQFSMPFSDFQGLVDIGTYRFAVVGLSVYLDLFYQATDPALKQVYQRLIVPNINNLPKTMMEGFQRICDENNYAFAVDDELVSGRQLSCDVIAVPYAFFRTPASMIVSKSCPYKKLFSLYIEMMRESGILKKLETYTSVIPAAEQVPGTQASLEDISSVLVIAMIGVLASVICLLAEILLFRFRLYFRRQMFNPTIPFSD</sequence>
<evidence type="ECO:0000259" key="16">
    <source>
        <dbReference type="Pfam" id="PF10613"/>
    </source>
</evidence>
<dbReference type="EMBL" id="KK853098">
    <property type="protein sequence ID" value="KDR11383.1"/>
    <property type="molecule type" value="Genomic_DNA"/>
</dbReference>
<dbReference type="SUPFAM" id="SSF53850">
    <property type="entry name" value="Periplasmic binding protein-like II"/>
    <property type="match status" value="1"/>
</dbReference>
<dbReference type="Gene3D" id="3.40.190.10">
    <property type="entry name" value="Periplasmic binding protein-like II"/>
    <property type="match status" value="2"/>
</dbReference>
<keyword evidence="9" id="KW-0675">Receptor</keyword>
<keyword evidence="3" id="KW-0813">Transport</keyword>
<keyword evidence="11" id="KW-1071">Ligand-gated ion channel</keyword>
<evidence type="ECO:0008006" key="19">
    <source>
        <dbReference type="Google" id="ProtNLM"/>
    </source>
</evidence>
<keyword evidence="8 13" id="KW-0472">Membrane</keyword>
<evidence type="ECO:0000256" key="11">
    <source>
        <dbReference type="ARBA" id="ARBA00023286"/>
    </source>
</evidence>
<feature type="domain" description="Ionotropic glutamate receptor C-terminal" evidence="15">
    <location>
        <begin position="329"/>
        <end position="485"/>
    </location>
</feature>
<dbReference type="GO" id="GO:0015276">
    <property type="term" value="F:ligand-gated monoatomic ion channel activity"/>
    <property type="evidence" value="ECO:0007669"/>
    <property type="project" value="InterPro"/>
</dbReference>
<dbReference type="FunCoup" id="A0A067R1C1">
    <property type="interactions" value="58"/>
</dbReference>
<evidence type="ECO:0000256" key="10">
    <source>
        <dbReference type="ARBA" id="ARBA00023180"/>
    </source>
</evidence>
<evidence type="ECO:0000256" key="13">
    <source>
        <dbReference type="SAM" id="Phobius"/>
    </source>
</evidence>
<evidence type="ECO:0000256" key="7">
    <source>
        <dbReference type="ARBA" id="ARBA00023065"/>
    </source>
</evidence>
<evidence type="ECO:0000313" key="18">
    <source>
        <dbReference type="Proteomes" id="UP000027135"/>
    </source>
</evidence>
<keyword evidence="5 13" id="KW-0812">Transmembrane</keyword>
<evidence type="ECO:0000256" key="6">
    <source>
        <dbReference type="ARBA" id="ARBA00022989"/>
    </source>
</evidence>
<dbReference type="PANTHER" id="PTHR42643:SF30">
    <property type="entry name" value="IONOTROPIC RECEPTOR 40A-RELATED"/>
    <property type="match status" value="1"/>
</dbReference>
<feature type="chain" id="PRO_5012294294" description="Ionotropic glutamate receptor C-terminal domain-containing protein" evidence="14">
    <location>
        <begin position="16"/>
        <end position="620"/>
    </location>
</feature>
<feature type="transmembrane region" description="Helical" evidence="13">
    <location>
        <begin position="576"/>
        <end position="601"/>
    </location>
</feature>
<keyword evidence="10" id="KW-0325">Glycoprotein</keyword>
<feature type="signal peptide" evidence="14">
    <location>
        <begin position="1"/>
        <end position="15"/>
    </location>
</feature>
<dbReference type="InParanoid" id="A0A067R1C1"/>